<reference evidence="2" key="1">
    <citation type="submission" date="2018-02" db="EMBL/GenBank/DDBJ databases">
        <title>Rhizophora mucronata_Transcriptome.</title>
        <authorList>
            <person name="Meera S.P."/>
            <person name="Sreeshan A."/>
            <person name="Augustine A."/>
        </authorList>
    </citation>
    <scope>NUCLEOTIDE SEQUENCE</scope>
    <source>
        <tissue evidence="2">Leaf</tissue>
    </source>
</reference>
<evidence type="ECO:0000313" key="2">
    <source>
        <dbReference type="EMBL" id="MBW93047.1"/>
    </source>
</evidence>
<organism evidence="2">
    <name type="scientific">Rhizophora mucronata</name>
    <name type="common">Asiatic mangrove</name>
    <dbReference type="NCBI Taxonomy" id="61149"/>
    <lineage>
        <taxon>Eukaryota</taxon>
        <taxon>Viridiplantae</taxon>
        <taxon>Streptophyta</taxon>
        <taxon>Embryophyta</taxon>
        <taxon>Tracheophyta</taxon>
        <taxon>Spermatophyta</taxon>
        <taxon>Magnoliopsida</taxon>
        <taxon>eudicotyledons</taxon>
        <taxon>Gunneridae</taxon>
        <taxon>Pentapetalae</taxon>
        <taxon>rosids</taxon>
        <taxon>fabids</taxon>
        <taxon>Malpighiales</taxon>
        <taxon>Rhizophoraceae</taxon>
        <taxon>Rhizophora</taxon>
    </lineage>
</organism>
<protein>
    <submittedName>
        <fullName evidence="1">Uncharacterized protein MANES_02G057000</fullName>
    </submittedName>
</protein>
<dbReference type="EMBL" id="GGEC01012563">
    <property type="protein sequence ID" value="MBW93046.1"/>
    <property type="molecule type" value="Transcribed_RNA"/>
</dbReference>
<dbReference type="AlphaFoldDB" id="A0A2P2JHW5"/>
<name>A0A2P2JHW5_RHIMU</name>
<evidence type="ECO:0000313" key="1">
    <source>
        <dbReference type="EMBL" id="MBW93046.1"/>
    </source>
</evidence>
<accession>A0A2P2JHW5</accession>
<sequence length="64" mass="6900">MRAFVQGKPFTDFSGVEAVAGIDLLCSNDSRGLNFEPKSPVHSRSLIVTEAEEPQFTKMASVGV</sequence>
<proteinExistence type="predicted"/>
<dbReference type="EMBL" id="GGEC01012564">
    <property type="protein sequence ID" value="MBW93047.1"/>
    <property type="molecule type" value="Transcribed_RNA"/>
</dbReference>